<sequence>VHQLQKSDTPDMVMQALNGEISWQQDIFRLPMEAFKKMHEAHVWREGAINMDYQVQAWGKWLNREGIGIWCNGDWFAGSCPRINSKDIRSGTCCQ</sequence>
<reference evidence="1" key="1">
    <citation type="journal article" date="2014" name="Front. Microbiol.">
        <title>High frequency of phylogenetically diverse reductive dehalogenase-homologous genes in deep subseafloor sedimentary metagenomes.</title>
        <authorList>
            <person name="Kawai M."/>
            <person name="Futagami T."/>
            <person name="Toyoda A."/>
            <person name="Takaki Y."/>
            <person name="Nishi S."/>
            <person name="Hori S."/>
            <person name="Arai W."/>
            <person name="Tsubouchi T."/>
            <person name="Morono Y."/>
            <person name="Uchiyama I."/>
            <person name="Ito T."/>
            <person name="Fujiyama A."/>
            <person name="Inagaki F."/>
            <person name="Takami H."/>
        </authorList>
    </citation>
    <scope>NUCLEOTIDE SEQUENCE</scope>
    <source>
        <strain evidence="1">Expedition CK06-06</strain>
    </source>
</reference>
<name>X1M798_9ZZZZ</name>
<accession>X1M798</accession>
<organism evidence="1">
    <name type="scientific">marine sediment metagenome</name>
    <dbReference type="NCBI Taxonomy" id="412755"/>
    <lineage>
        <taxon>unclassified sequences</taxon>
        <taxon>metagenomes</taxon>
        <taxon>ecological metagenomes</taxon>
    </lineage>
</organism>
<gene>
    <name evidence="1" type="ORF">S06H3_24725</name>
</gene>
<dbReference type="AlphaFoldDB" id="X1M798"/>
<protein>
    <submittedName>
        <fullName evidence="1">Uncharacterized protein</fullName>
    </submittedName>
</protein>
<feature type="non-terminal residue" evidence="1">
    <location>
        <position position="1"/>
    </location>
</feature>
<dbReference type="EMBL" id="BARV01013884">
    <property type="protein sequence ID" value="GAI27188.1"/>
    <property type="molecule type" value="Genomic_DNA"/>
</dbReference>
<comment type="caution">
    <text evidence="1">The sequence shown here is derived from an EMBL/GenBank/DDBJ whole genome shotgun (WGS) entry which is preliminary data.</text>
</comment>
<evidence type="ECO:0000313" key="1">
    <source>
        <dbReference type="EMBL" id="GAI27188.1"/>
    </source>
</evidence>
<proteinExistence type="predicted"/>